<feature type="non-terminal residue" evidence="3">
    <location>
        <position position="1"/>
    </location>
</feature>
<evidence type="ECO:0000313" key="4">
    <source>
        <dbReference type="Proteomes" id="UP000186601"/>
    </source>
</evidence>
<proteinExistence type="predicted"/>
<organism evidence="3 4">
    <name type="scientific">Hermanssonia centrifuga</name>
    <dbReference type="NCBI Taxonomy" id="98765"/>
    <lineage>
        <taxon>Eukaryota</taxon>
        <taxon>Fungi</taxon>
        <taxon>Dikarya</taxon>
        <taxon>Basidiomycota</taxon>
        <taxon>Agaricomycotina</taxon>
        <taxon>Agaricomycetes</taxon>
        <taxon>Polyporales</taxon>
        <taxon>Meruliaceae</taxon>
        <taxon>Hermanssonia</taxon>
    </lineage>
</organism>
<dbReference type="EMBL" id="MLYV02000365">
    <property type="protein sequence ID" value="PSS06492.1"/>
    <property type="molecule type" value="Genomic_DNA"/>
</dbReference>
<dbReference type="InterPro" id="IPR024983">
    <property type="entry name" value="CHAT_dom"/>
</dbReference>
<evidence type="ECO:0000313" key="3">
    <source>
        <dbReference type="EMBL" id="PSS06492.1"/>
    </source>
</evidence>
<dbReference type="OrthoDB" id="9991317at2759"/>
<dbReference type="STRING" id="98765.A0A2R6QEC5"/>
<reference evidence="3 4" key="1">
    <citation type="submission" date="2018-02" db="EMBL/GenBank/DDBJ databases">
        <title>Genome sequence of the basidiomycete white-rot fungus Phlebia centrifuga.</title>
        <authorList>
            <person name="Granchi Z."/>
            <person name="Peng M."/>
            <person name="de Vries R.P."/>
            <person name="Hilden K."/>
            <person name="Makela M.R."/>
            <person name="Grigoriev I."/>
            <person name="Riley R."/>
        </authorList>
    </citation>
    <scope>NUCLEOTIDE SEQUENCE [LARGE SCALE GENOMIC DNA]</scope>
    <source>
        <strain evidence="3 4">FBCC195</strain>
    </source>
</reference>
<comment type="caution">
    <text evidence="3">The sequence shown here is derived from an EMBL/GenBank/DDBJ whole genome shotgun (WGS) entry which is preliminary data.</text>
</comment>
<dbReference type="Proteomes" id="UP000186601">
    <property type="component" value="Unassembled WGS sequence"/>
</dbReference>
<dbReference type="Pfam" id="PF12770">
    <property type="entry name" value="CHAT"/>
    <property type="match status" value="1"/>
</dbReference>
<dbReference type="AlphaFoldDB" id="A0A2R6QEC5"/>
<gene>
    <name evidence="3" type="ORF">PHLCEN_2v3721</name>
</gene>
<feature type="domain" description="CHAT" evidence="2">
    <location>
        <begin position="586"/>
        <end position="885"/>
    </location>
</feature>
<protein>
    <recommendedName>
        <fullName evidence="2">CHAT domain-containing protein</fullName>
    </recommendedName>
</protein>
<name>A0A2R6QEC5_9APHY</name>
<feature type="region of interest" description="Disordered" evidence="1">
    <location>
        <begin position="559"/>
        <end position="581"/>
    </location>
</feature>
<evidence type="ECO:0000256" key="1">
    <source>
        <dbReference type="SAM" id="MobiDB-lite"/>
    </source>
</evidence>
<sequence>IARITISGFHLPVRRSPHCSIRTIIGPPTMDRPSVSGCLRVCKIHSASPPIQRLEDALASLSSPSETEALEAMDESYYVLYHGAIQSLRRLRQIHIYFDDVEDDLRCDFPDCDAHVAPSIKTAGGLAKRSKVLASLYELTESAQTALREEEQLKTLEAPELCACALHLAVIFSLMALQHDKGTESHTRRRIRHAELLTSRAKLAGFEKDLDHAVTIYKELLALAPRGMQALVPLRRYLESLLNRYDSFRNVGDLDATIILAQPCVDIVARPARDFRVMLCKAFSKRFALCGDPKDLKSTLSAIKNSLLATVWDDEWDRFHRDRLEQARGFLALIFRRLPVTQMEHEQGVTLLEVYRLMLRLPYRMMEVGADLHLGLPGLVPAQGLASEVFEHALLFSSAQIAVEMLEKSRDVFWTQTLRLRSSFDGLPRRLSKRLRLLAPEVEIRIHSMFSDKFLGEDDYQEALDELRTAQGQFHCLAEQARTVKGFERFMMDPELPFSSLAMAAEKGPVVILAVTAILTNVVIIRSPTSGAQHMVLRGMSLKKLGNISNKLADINARSRNGQASDLEPDESSRAGKPSTRGAGSLLDTLWREVVGPVINALGYQKAIGRNRPRIWWCPTGSFMTVPLHAAGEYSSNGDCCSDYVVSSYTRSLRALSQARQSLASIITSEPKALLVAEANAPKLNPLPNVTKEIAEVKSVIPSRSIIPLAGDTGQVIPATAEQGTRIQQVVDVLPQASIVHLACHGTQHGSKDTMNLYASDALQSGFCLRDGDLKILHFLRLGMPKAFFAFLSACESAKGDETQSDESVHMAAAMMFCGFRSVVATMWSMDDLDGPEVAKTIYKELFKGGPFDPDDVPYALDAAVQSLRARKLPPSRWATYIHMGV</sequence>
<accession>A0A2R6QEC5</accession>
<evidence type="ECO:0000259" key="2">
    <source>
        <dbReference type="Pfam" id="PF12770"/>
    </source>
</evidence>
<keyword evidence="4" id="KW-1185">Reference proteome</keyword>